<dbReference type="AlphaFoldDB" id="A0A1H5MXN5"/>
<protein>
    <recommendedName>
        <fullName evidence="5">5-formyltetrahydrofolate cyclo-ligase</fullName>
        <ecNumber evidence="5">6.3.3.2</ecNumber>
    </recommendedName>
</protein>
<dbReference type="OrthoDB" id="3242798at2"/>
<feature type="binding site" evidence="4">
    <location>
        <begin position="148"/>
        <end position="156"/>
    </location>
    <ligand>
        <name>ATP</name>
        <dbReference type="ChEBI" id="CHEBI:30616"/>
    </ligand>
</feature>
<dbReference type="Proteomes" id="UP000199220">
    <property type="component" value="Unassembled WGS sequence"/>
</dbReference>
<dbReference type="PANTHER" id="PTHR23407">
    <property type="entry name" value="ATPASE INHIBITOR/5-FORMYLTETRAHYDROFOLATE CYCLO-LIGASE"/>
    <property type="match status" value="1"/>
</dbReference>
<organism evidence="7 8">
    <name type="scientific">Ruania alba</name>
    <dbReference type="NCBI Taxonomy" id="648782"/>
    <lineage>
        <taxon>Bacteria</taxon>
        <taxon>Bacillati</taxon>
        <taxon>Actinomycetota</taxon>
        <taxon>Actinomycetes</taxon>
        <taxon>Micrococcales</taxon>
        <taxon>Ruaniaceae</taxon>
        <taxon>Ruania</taxon>
    </lineage>
</organism>
<comment type="similarity">
    <text evidence="1 5">Belongs to the 5-formyltetrahydrofolate cyclo-ligase family.</text>
</comment>
<evidence type="ECO:0000313" key="8">
    <source>
        <dbReference type="Proteomes" id="UP000199220"/>
    </source>
</evidence>
<evidence type="ECO:0000256" key="2">
    <source>
        <dbReference type="ARBA" id="ARBA00022741"/>
    </source>
</evidence>
<reference evidence="8" key="1">
    <citation type="submission" date="2016-10" db="EMBL/GenBank/DDBJ databases">
        <authorList>
            <person name="Varghese N."/>
            <person name="Submissions S."/>
        </authorList>
    </citation>
    <scope>NUCLEOTIDE SEQUENCE [LARGE SCALE GENOMIC DNA]</scope>
    <source>
        <strain evidence="8">DSM 21368</strain>
    </source>
</reference>
<dbReference type="GO" id="GO:0009396">
    <property type="term" value="P:folic acid-containing compound biosynthetic process"/>
    <property type="evidence" value="ECO:0007669"/>
    <property type="project" value="TreeGrafter"/>
</dbReference>
<dbReference type="InterPro" id="IPR024185">
    <property type="entry name" value="FTHF_cligase-like_sf"/>
</dbReference>
<keyword evidence="7" id="KW-0436">Ligase</keyword>
<evidence type="ECO:0000313" key="7">
    <source>
        <dbReference type="EMBL" id="SEE94122.1"/>
    </source>
</evidence>
<gene>
    <name evidence="7" type="ORF">SAMN04488554_3741</name>
</gene>
<dbReference type="SUPFAM" id="SSF100950">
    <property type="entry name" value="NagB/RpiA/CoA transferase-like"/>
    <property type="match status" value="1"/>
</dbReference>
<sequence length="206" mass="22112">MWSLSGTLPREAGLELEDAKQFVRDSVRKHRKERSERERREAADAIAVHVQPLLDGVRCVAAYASRPGEPDTGPLLEVLDAAGVEILLPILGPGLSRDWARYRVGEPMEVRAPGRPPEPGGPGLGEKAIANADLIFAPALGVDSAGIRLGQGGGWYDRVLTHARAGVPVYAVIYDDERATEPLPAAPHDRPVDGVLTPSGAERLRV</sequence>
<dbReference type="GO" id="GO:0005524">
    <property type="term" value="F:ATP binding"/>
    <property type="evidence" value="ECO:0007669"/>
    <property type="project" value="UniProtKB-KW"/>
</dbReference>
<dbReference type="PANTHER" id="PTHR23407:SF1">
    <property type="entry name" value="5-FORMYLTETRAHYDROFOLATE CYCLO-LIGASE"/>
    <property type="match status" value="1"/>
</dbReference>
<keyword evidence="5" id="KW-0479">Metal-binding</keyword>
<feature type="region of interest" description="Disordered" evidence="6">
    <location>
        <begin position="182"/>
        <end position="206"/>
    </location>
</feature>
<dbReference type="GO" id="GO:0030272">
    <property type="term" value="F:5-formyltetrahydrofolate cyclo-ligase activity"/>
    <property type="evidence" value="ECO:0007669"/>
    <property type="project" value="UniProtKB-EC"/>
</dbReference>
<dbReference type="InterPro" id="IPR002698">
    <property type="entry name" value="FTHF_cligase"/>
</dbReference>
<dbReference type="STRING" id="648782.SAMN04488554_3741"/>
<comment type="catalytic activity">
    <reaction evidence="5">
        <text>(6S)-5-formyl-5,6,7,8-tetrahydrofolate + ATP = (6R)-5,10-methenyltetrahydrofolate + ADP + phosphate</text>
        <dbReference type="Rhea" id="RHEA:10488"/>
        <dbReference type="ChEBI" id="CHEBI:30616"/>
        <dbReference type="ChEBI" id="CHEBI:43474"/>
        <dbReference type="ChEBI" id="CHEBI:57455"/>
        <dbReference type="ChEBI" id="CHEBI:57457"/>
        <dbReference type="ChEBI" id="CHEBI:456216"/>
        <dbReference type="EC" id="6.3.3.2"/>
    </reaction>
</comment>
<dbReference type="PIRSF" id="PIRSF006806">
    <property type="entry name" value="FTHF_cligase"/>
    <property type="match status" value="1"/>
</dbReference>
<dbReference type="EC" id="6.3.3.2" evidence="5"/>
<dbReference type="RefSeq" id="WP_089774576.1">
    <property type="nucleotide sequence ID" value="NZ_FNTX01000002.1"/>
</dbReference>
<feature type="binding site" evidence="4">
    <location>
        <begin position="20"/>
        <end position="24"/>
    </location>
    <ligand>
        <name>ATP</name>
        <dbReference type="ChEBI" id="CHEBI:30616"/>
    </ligand>
</feature>
<dbReference type="NCBIfam" id="TIGR02727">
    <property type="entry name" value="MTHFS_bact"/>
    <property type="match status" value="1"/>
</dbReference>
<evidence type="ECO:0000256" key="3">
    <source>
        <dbReference type="ARBA" id="ARBA00022840"/>
    </source>
</evidence>
<keyword evidence="2 4" id="KW-0547">Nucleotide-binding</keyword>
<evidence type="ECO:0000256" key="5">
    <source>
        <dbReference type="RuleBase" id="RU361279"/>
    </source>
</evidence>
<dbReference type="InterPro" id="IPR037171">
    <property type="entry name" value="NagB/RpiA_transferase-like"/>
</dbReference>
<name>A0A1H5MXN5_9MICO</name>
<evidence type="ECO:0000256" key="4">
    <source>
        <dbReference type="PIRSR" id="PIRSR006806-1"/>
    </source>
</evidence>
<dbReference type="Gene3D" id="3.40.50.10420">
    <property type="entry name" value="NagB/RpiA/CoA transferase-like"/>
    <property type="match status" value="1"/>
</dbReference>
<dbReference type="EMBL" id="FNTX01000002">
    <property type="protein sequence ID" value="SEE94122.1"/>
    <property type="molecule type" value="Genomic_DNA"/>
</dbReference>
<dbReference type="Pfam" id="PF01812">
    <property type="entry name" value="5-FTHF_cyc-lig"/>
    <property type="match status" value="1"/>
</dbReference>
<keyword evidence="3 4" id="KW-0067">ATP-binding</keyword>
<accession>A0A1H5MXN5</accession>
<comment type="cofactor">
    <cofactor evidence="5">
        <name>Mg(2+)</name>
        <dbReference type="ChEBI" id="CHEBI:18420"/>
    </cofactor>
</comment>
<proteinExistence type="inferred from homology"/>
<keyword evidence="8" id="KW-1185">Reference proteome</keyword>
<dbReference type="GO" id="GO:0035999">
    <property type="term" value="P:tetrahydrofolate interconversion"/>
    <property type="evidence" value="ECO:0007669"/>
    <property type="project" value="TreeGrafter"/>
</dbReference>
<feature type="binding site" evidence="4">
    <location>
        <position position="69"/>
    </location>
    <ligand>
        <name>substrate</name>
    </ligand>
</feature>
<dbReference type="GO" id="GO:0046872">
    <property type="term" value="F:metal ion binding"/>
    <property type="evidence" value="ECO:0007669"/>
    <property type="project" value="UniProtKB-KW"/>
</dbReference>
<evidence type="ECO:0000256" key="6">
    <source>
        <dbReference type="SAM" id="MobiDB-lite"/>
    </source>
</evidence>
<evidence type="ECO:0000256" key="1">
    <source>
        <dbReference type="ARBA" id="ARBA00010638"/>
    </source>
</evidence>
<keyword evidence="5" id="KW-0460">Magnesium</keyword>